<dbReference type="SUPFAM" id="SSF48695">
    <property type="entry name" value="Multiheme cytochromes"/>
    <property type="match status" value="1"/>
</dbReference>
<comment type="caution">
    <text evidence="4">The sequence shown here is derived from an EMBL/GenBank/DDBJ whole genome shotgun (WGS) entry which is preliminary data.</text>
</comment>
<dbReference type="PANTHER" id="PTHR35038:SF6">
    <property type="entry name" value="SURFACE LOCALIZED DECAHEME CYTOCHROME C LIPOPROTEIN"/>
    <property type="match status" value="1"/>
</dbReference>
<feature type="chain" id="PRO_5045493817" evidence="2">
    <location>
        <begin position="34"/>
        <end position="463"/>
    </location>
</feature>
<dbReference type="Gene3D" id="1.10.1130.10">
    <property type="entry name" value="Flavocytochrome C3, Chain A"/>
    <property type="match status" value="1"/>
</dbReference>
<sequence length="463" mass="50416">MNKTKQLRLNHSAPWLGLCLLAMLCFKPGLLNAAEVSPNAGATNSTETSTEAMHLGVASCANSVCHGRAAAVEHGNVLQNEYRTWAKYDSHSRAYAILKNADSKRIAANMGIKDASTAAECLACHADTTPANLQGPKFHISDGIGCEVCHGGAENWIDSHYGANTSSAADNAIARHQANLKNGLSPTEDPAFAAKLCQSCHLGNTNQLATHEMMAAGHPRLRFELDTWLALMPPHHSDDADYHRRGKSSLATTRWLEGRMQAAQDSLTVLEQHSMPQGLFPELAVFDCHSCHRPMDTSVKRPLADRQLLPAGAIRINDNALRTIATLVSLRNETLGQELTLAIRQLNQSTVLSKQALQASSRKLMTLVEKARQSIDDSALNDSEQQAITIALLKQGASGEVRDYADAEQLFLGLQVLSFDTKNPKSGAKRYDEIFTVLSDENNYTPRRFKAAVQKTLKAATEN</sequence>
<keyword evidence="1 2" id="KW-0732">Signal</keyword>
<dbReference type="InterPro" id="IPR036280">
    <property type="entry name" value="Multihaem_cyt_sf"/>
</dbReference>
<dbReference type="Pfam" id="PF13435">
    <property type="entry name" value="Cytochrome_C554"/>
    <property type="match status" value="1"/>
</dbReference>
<dbReference type="Proteomes" id="UP001557484">
    <property type="component" value="Unassembled WGS sequence"/>
</dbReference>
<dbReference type="InterPro" id="IPR051829">
    <property type="entry name" value="Multiheme_Cytochr_ET"/>
</dbReference>
<feature type="signal peptide" evidence="2">
    <location>
        <begin position="1"/>
        <end position="33"/>
    </location>
</feature>
<dbReference type="PANTHER" id="PTHR35038">
    <property type="entry name" value="DISSIMILATORY SULFITE REDUCTASE SIRA"/>
    <property type="match status" value="1"/>
</dbReference>
<name>A0ABV3TSD9_9GAMM</name>
<evidence type="ECO:0000256" key="2">
    <source>
        <dbReference type="SAM" id="SignalP"/>
    </source>
</evidence>
<dbReference type="EMBL" id="JBFRYB010000001">
    <property type="protein sequence ID" value="MEX1663898.1"/>
    <property type="molecule type" value="Genomic_DNA"/>
</dbReference>
<evidence type="ECO:0000313" key="5">
    <source>
        <dbReference type="Proteomes" id="UP001557484"/>
    </source>
</evidence>
<gene>
    <name evidence="4" type="ORF">AB4875_00290</name>
</gene>
<evidence type="ECO:0000313" key="4">
    <source>
        <dbReference type="EMBL" id="MEX1663898.1"/>
    </source>
</evidence>
<feature type="domain" description="Cytochrome c-552/4" evidence="3">
    <location>
        <begin position="79"/>
        <end position="151"/>
    </location>
</feature>
<dbReference type="RefSeq" id="WP_368374027.1">
    <property type="nucleotide sequence ID" value="NZ_JBFRYB010000001.1"/>
</dbReference>
<reference evidence="4 5" key="1">
    <citation type="journal article" date="2011" name="Int. J. Syst. Evol. Microbiol.">
        <title>Zhongshania antarctica gen. nov., sp. nov. and Zhongshania guokunii sp. nov., gammaproteobacteria respectively isolated from coastal attached (fast) ice and surface seawater of the Antarctic.</title>
        <authorList>
            <person name="Li H.J."/>
            <person name="Zhang X.Y."/>
            <person name="Chen C.X."/>
            <person name="Zhang Y.J."/>
            <person name="Gao Z.M."/>
            <person name="Yu Y."/>
            <person name="Chen X.L."/>
            <person name="Chen B."/>
            <person name="Zhang Y.Z."/>
        </authorList>
    </citation>
    <scope>NUCLEOTIDE SEQUENCE [LARGE SCALE GENOMIC DNA]</scope>
    <source>
        <strain evidence="4 5">R06B22</strain>
    </source>
</reference>
<proteinExistence type="predicted"/>
<evidence type="ECO:0000256" key="1">
    <source>
        <dbReference type="ARBA" id="ARBA00022729"/>
    </source>
</evidence>
<protein>
    <submittedName>
        <fullName evidence="4">Multiheme c-type cytochrome</fullName>
    </submittedName>
</protein>
<dbReference type="InterPro" id="IPR023155">
    <property type="entry name" value="Cyt_c-552/4"/>
</dbReference>
<keyword evidence="5" id="KW-1185">Reference proteome</keyword>
<evidence type="ECO:0000259" key="3">
    <source>
        <dbReference type="Pfam" id="PF13435"/>
    </source>
</evidence>
<accession>A0ABV3TSD9</accession>
<organism evidence="4 5">
    <name type="scientific">Zhongshania arctica</name>
    <dbReference type="NCBI Taxonomy" id="3238302"/>
    <lineage>
        <taxon>Bacteria</taxon>
        <taxon>Pseudomonadati</taxon>
        <taxon>Pseudomonadota</taxon>
        <taxon>Gammaproteobacteria</taxon>
        <taxon>Cellvibrionales</taxon>
        <taxon>Spongiibacteraceae</taxon>
        <taxon>Zhongshania</taxon>
    </lineage>
</organism>